<dbReference type="Proteomes" id="UP000887013">
    <property type="component" value="Unassembled WGS sequence"/>
</dbReference>
<name>A0A8X6R0U0_NEPPI</name>
<dbReference type="EMBL" id="BMAW01040539">
    <property type="protein sequence ID" value="GFU60052.1"/>
    <property type="molecule type" value="Genomic_DNA"/>
</dbReference>
<dbReference type="AlphaFoldDB" id="A0A8X6R0U0"/>
<proteinExistence type="predicted"/>
<evidence type="ECO:0000313" key="3">
    <source>
        <dbReference type="Proteomes" id="UP000887013"/>
    </source>
</evidence>
<gene>
    <name evidence="2" type="ORF">NPIL_698261</name>
</gene>
<organism evidence="2 3">
    <name type="scientific">Nephila pilipes</name>
    <name type="common">Giant wood spider</name>
    <name type="synonym">Nephila maculata</name>
    <dbReference type="NCBI Taxonomy" id="299642"/>
    <lineage>
        <taxon>Eukaryota</taxon>
        <taxon>Metazoa</taxon>
        <taxon>Ecdysozoa</taxon>
        <taxon>Arthropoda</taxon>
        <taxon>Chelicerata</taxon>
        <taxon>Arachnida</taxon>
        <taxon>Araneae</taxon>
        <taxon>Araneomorphae</taxon>
        <taxon>Entelegynae</taxon>
        <taxon>Araneoidea</taxon>
        <taxon>Nephilidae</taxon>
        <taxon>Nephila</taxon>
    </lineage>
</organism>
<feature type="compositionally biased region" description="Polar residues" evidence="1">
    <location>
        <begin position="1"/>
        <end position="12"/>
    </location>
</feature>
<keyword evidence="3" id="KW-1185">Reference proteome</keyword>
<reference evidence="2" key="1">
    <citation type="submission" date="2020-08" db="EMBL/GenBank/DDBJ databases">
        <title>Multicomponent nature underlies the extraordinary mechanical properties of spider dragline silk.</title>
        <authorList>
            <person name="Kono N."/>
            <person name="Nakamura H."/>
            <person name="Mori M."/>
            <person name="Yoshida Y."/>
            <person name="Ohtoshi R."/>
            <person name="Malay A.D."/>
            <person name="Moran D.A.P."/>
            <person name="Tomita M."/>
            <person name="Numata K."/>
            <person name="Arakawa K."/>
        </authorList>
    </citation>
    <scope>NUCLEOTIDE SEQUENCE</scope>
</reference>
<protein>
    <submittedName>
        <fullName evidence="2">Uncharacterized protein</fullName>
    </submittedName>
</protein>
<sequence>MAQMQKRVTANRGTRRWGFPQERMKRKLAKSIKGQDQANSDGIFFFKSAERENLAGGRLPESTGKWRRGFAFVRQIFGHVSMIAGGSRGALSDSQLHHDYEMEGGK</sequence>
<feature type="region of interest" description="Disordered" evidence="1">
    <location>
        <begin position="1"/>
        <end position="36"/>
    </location>
</feature>
<comment type="caution">
    <text evidence="2">The sequence shown here is derived from an EMBL/GenBank/DDBJ whole genome shotgun (WGS) entry which is preliminary data.</text>
</comment>
<accession>A0A8X6R0U0</accession>
<evidence type="ECO:0000313" key="2">
    <source>
        <dbReference type="EMBL" id="GFU60052.1"/>
    </source>
</evidence>
<evidence type="ECO:0000256" key="1">
    <source>
        <dbReference type="SAM" id="MobiDB-lite"/>
    </source>
</evidence>